<dbReference type="PANTHER" id="PTHR40765:SF2">
    <property type="entry name" value="ESX-2 SECRETION SYSTEM ATPASE ECCB2"/>
    <property type="match status" value="1"/>
</dbReference>
<organism evidence="2 3">
    <name type="scientific">Microbacterium hydrocarbonoxydans</name>
    <dbReference type="NCBI Taxonomy" id="273678"/>
    <lineage>
        <taxon>Bacteria</taxon>
        <taxon>Bacillati</taxon>
        <taxon>Actinomycetota</taxon>
        <taxon>Actinomycetes</taxon>
        <taxon>Micrococcales</taxon>
        <taxon>Microbacteriaceae</taxon>
        <taxon>Microbacterium</taxon>
    </lineage>
</organism>
<name>A0A0M2HQ91_9MICO</name>
<protein>
    <recommendedName>
        <fullName evidence="4">Type VII secretion protein EccB</fullName>
    </recommendedName>
</protein>
<proteinExistence type="predicted"/>
<evidence type="ECO:0000313" key="2">
    <source>
        <dbReference type="EMBL" id="KJL47095.1"/>
    </source>
</evidence>
<dbReference type="GO" id="GO:0005576">
    <property type="term" value="C:extracellular region"/>
    <property type="evidence" value="ECO:0007669"/>
    <property type="project" value="TreeGrafter"/>
</dbReference>
<keyword evidence="1" id="KW-1133">Transmembrane helix</keyword>
<accession>A0A0M2HQ91</accession>
<dbReference type="InterPro" id="IPR044857">
    <property type="entry name" value="T7SS_EccB_R1"/>
</dbReference>
<dbReference type="Gene3D" id="3.30.2390.20">
    <property type="entry name" value="Type VII secretion system EccB, repeat 1 domain"/>
    <property type="match status" value="1"/>
</dbReference>
<feature type="transmembrane region" description="Helical" evidence="1">
    <location>
        <begin position="41"/>
        <end position="61"/>
    </location>
</feature>
<dbReference type="Pfam" id="PF05108">
    <property type="entry name" value="T7SS_ESX1_EccB"/>
    <property type="match status" value="1"/>
</dbReference>
<dbReference type="PATRIC" id="fig|273678.4.peg.1883"/>
<dbReference type="PANTHER" id="PTHR40765">
    <property type="entry name" value="ESX-2 SECRETION SYSTEM ATPASE ECCB2"/>
    <property type="match status" value="1"/>
</dbReference>
<keyword evidence="1" id="KW-0472">Membrane</keyword>
<gene>
    <name evidence="2" type="ORF">RS84_01880</name>
</gene>
<dbReference type="RefSeq" id="WP_045257540.1">
    <property type="nucleotide sequence ID" value="NZ_JYJB01000009.1"/>
</dbReference>
<dbReference type="Proteomes" id="UP000033900">
    <property type="component" value="Unassembled WGS sequence"/>
</dbReference>
<dbReference type="OrthoDB" id="3847604at2"/>
<comment type="caution">
    <text evidence="2">The sequence shown here is derived from an EMBL/GenBank/DDBJ whole genome shotgun (WGS) entry which is preliminary data.</text>
</comment>
<dbReference type="InterPro" id="IPR007795">
    <property type="entry name" value="T7SS_EccB"/>
</dbReference>
<dbReference type="EMBL" id="JYJB01000009">
    <property type="protein sequence ID" value="KJL47095.1"/>
    <property type="molecule type" value="Genomic_DNA"/>
</dbReference>
<dbReference type="STRING" id="273678.RS84_01880"/>
<keyword evidence="3" id="KW-1185">Reference proteome</keyword>
<reference evidence="2 3" key="1">
    <citation type="submission" date="2015-02" db="EMBL/GenBank/DDBJ databases">
        <title>Draft genome sequences of ten Microbacterium spp. with emphasis on heavy metal contaminated environments.</title>
        <authorList>
            <person name="Corretto E."/>
        </authorList>
    </citation>
    <scope>NUCLEOTIDE SEQUENCE [LARGE SCALE GENOMIC DNA]</scope>
    <source>
        <strain evidence="2 3">SA35</strain>
    </source>
</reference>
<dbReference type="AlphaFoldDB" id="A0A0M2HQ91"/>
<evidence type="ECO:0008006" key="4">
    <source>
        <dbReference type="Google" id="ProtNLM"/>
    </source>
</evidence>
<evidence type="ECO:0000313" key="3">
    <source>
        <dbReference type="Proteomes" id="UP000033900"/>
    </source>
</evidence>
<keyword evidence="1" id="KW-0812">Transmembrane</keyword>
<sequence length="438" mass="45423">MASKSELLQAQAFNRRRLQRAFVSGAPGGRELPPGKPLRGVVVSVALGILTIIVSLLIGTFTGSLPKDWREGAIIVVQGEGSRYVALDGTLYPVKNLASARLLTGGVKITSVPASKLDGITRDPSPVGIDGAPDYLPAPDRQYDDAWLSCVAADRPLEISTRLLGDRVGPLDQGALVKDDRDRYWFVEGSRRYAVPEDNVAVVASVFLGIDDVSSVPTVPALWLNLVSPGSPLAVDLGSELGEDAGAAGLVVGQAVQTQADGKVVAEYIADADGRLVPATAFARQLLTAYVGVDPVIMTVAEATDLADVNSDAIPEDWPEDAPSPSGDGSTACLQMTPGSDGPVVSVATSPEDLEPGTRVMPGAGSAITSKSKGEGATYGFVSEAGVYFPVETAADLALLGYSTKESVTVPSAWTQLLEQGPALSRAIAQRTASGQDG</sequence>
<evidence type="ECO:0000256" key="1">
    <source>
        <dbReference type="SAM" id="Phobius"/>
    </source>
</evidence>